<evidence type="ECO:0000313" key="12">
    <source>
        <dbReference type="Proteomes" id="UP000235122"/>
    </source>
</evidence>
<comment type="similarity">
    <text evidence="9">Belongs to the NAD synthetase family.</text>
</comment>
<gene>
    <name evidence="7" type="primary">nadE</name>
    <name evidence="11" type="ORF">CYJ19_03025</name>
</gene>
<evidence type="ECO:0000256" key="8">
    <source>
        <dbReference type="PIRNR" id="PIRNR006630"/>
    </source>
</evidence>
<name>A0A2I1IPE4_9ACTO</name>
<dbReference type="PROSITE" id="PS50263">
    <property type="entry name" value="CN_HYDROLASE"/>
    <property type="match status" value="1"/>
</dbReference>
<feature type="binding site" evidence="7">
    <location>
        <begin position="369"/>
        <end position="376"/>
    </location>
    <ligand>
        <name>ATP</name>
        <dbReference type="ChEBI" id="CHEBI:30616"/>
    </ligand>
</feature>
<comment type="caution">
    <text evidence="11">The sequence shown here is derived from an EMBL/GenBank/DDBJ whole genome shotgun (WGS) entry which is preliminary data.</text>
</comment>
<dbReference type="PIRSF" id="PIRSF006630">
    <property type="entry name" value="NADS_GAT"/>
    <property type="match status" value="1"/>
</dbReference>
<feature type="active site" description="For glutaminase activity" evidence="7">
    <location>
        <position position="121"/>
    </location>
</feature>
<dbReference type="STRING" id="33007.HMPREF3198_01623"/>
<dbReference type="GO" id="GO:0005737">
    <property type="term" value="C:cytoplasm"/>
    <property type="evidence" value="ECO:0007669"/>
    <property type="project" value="InterPro"/>
</dbReference>
<dbReference type="CDD" id="cd07570">
    <property type="entry name" value="GAT_Gln-NAD-synth"/>
    <property type="match status" value="1"/>
</dbReference>
<evidence type="ECO:0000256" key="6">
    <source>
        <dbReference type="ARBA" id="ARBA00023027"/>
    </source>
</evidence>
<feature type="binding site" evidence="7">
    <location>
        <position position="204"/>
    </location>
    <ligand>
        <name>L-glutamine</name>
        <dbReference type="ChEBI" id="CHEBI:58359"/>
    </ligand>
</feature>
<feature type="binding site" evidence="7">
    <location>
        <position position="459"/>
    </location>
    <ligand>
        <name>deamido-NAD(+)</name>
        <dbReference type="ChEBI" id="CHEBI:58437"/>
        <note>ligand shared between two neighboring subunits</note>
    </ligand>
</feature>
<dbReference type="SUPFAM" id="SSF52402">
    <property type="entry name" value="Adenine nucleotide alpha hydrolases-like"/>
    <property type="match status" value="1"/>
</dbReference>
<feature type="binding site" evidence="7">
    <location>
        <position position="483"/>
    </location>
    <ligand>
        <name>ATP</name>
        <dbReference type="ChEBI" id="CHEBI:30616"/>
    </ligand>
</feature>
<comment type="function">
    <text evidence="7">Catalyzes the ATP-dependent amidation of deamido-NAD to form NAD. Uses L-glutamine as a nitrogen source.</text>
</comment>
<dbReference type="PANTHER" id="PTHR23090:SF9">
    <property type="entry name" value="GLUTAMINE-DEPENDENT NAD(+) SYNTHETASE"/>
    <property type="match status" value="1"/>
</dbReference>
<feature type="binding site" evidence="7">
    <location>
        <position position="210"/>
    </location>
    <ligand>
        <name>L-glutamine</name>
        <dbReference type="ChEBI" id="CHEBI:58359"/>
    </ligand>
</feature>
<feature type="binding site" evidence="7">
    <location>
        <position position="488"/>
    </location>
    <ligand>
        <name>deamido-NAD(+)</name>
        <dbReference type="ChEBI" id="CHEBI:58437"/>
        <note>ligand shared between two neighboring subunits</note>
    </ligand>
</feature>
<dbReference type="InterPro" id="IPR003694">
    <property type="entry name" value="NAD_synthase"/>
</dbReference>
<sequence>MQFNNLYNHGFARVCAATSRIWPADPARNATQIVDLAKKAAEGGAALVVFPELCVSGYALDDLFHQVTLLDEVEAALETIAQETAHLGALLLVGAPLAYDGRVYNCCVGIQGGRILAATPKMYLASYGEFYEKRYFAEGARAGGDGIVQIADDLVPFARVHYDCLDIIGFTVSPEICEDVWVPLPPSTYDALSGASVIANLSGSPITVGRAKDRELMVASQSARTGTAYVYAAAGLGESSTDLAWDGQTMIYEAGDQLAAGQRFSRSDVLTFADVDLDRLAASRLRQSSFDDCRAATPMMAAFEPVLIEWNFGVDPTKTVPLQRNLDRFPFVPDDPNQLDQDCFEAYNIQVSALVRRIESIGSPKIVIGVSGGLDSTHALIVAARAMDVLERPRTDILAFTMPGFATSEHTKSNAYALGKALGVTFEELDIRPTALGMLKAMGHPAGEGEEVYDVTFENVQAGLRTDFLFRIANQRGGIVLGTGDMSELALGWCTYGVGDHMSHYVINSGLPKTMIQHVIRWVITQDLFGQEAGKVLDSILNTEISPELVPAREGEQIQSTQAKIGPYELQDFNLYYLTRRGYLPAKVAFMSWNAWKNHASGDFPPGYPAEERREYALETIVKWEELFIKRFFANQFKRSCVPNGPKVMGGGSLSPRGDWRMPSDASAHAWLADLEWVKESI</sequence>
<dbReference type="GO" id="GO:0005524">
    <property type="term" value="F:ATP binding"/>
    <property type="evidence" value="ECO:0007669"/>
    <property type="project" value="UniProtKB-UniRule"/>
</dbReference>
<keyword evidence="12" id="KW-1185">Reference proteome</keyword>
<evidence type="ECO:0000313" key="11">
    <source>
        <dbReference type="EMBL" id="PKY72984.1"/>
    </source>
</evidence>
<dbReference type="InterPro" id="IPR036526">
    <property type="entry name" value="C-N_Hydrolase_sf"/>
</dbReference>
<feature type="binding site" evidence="7">
    <location>
        <position position="638"/>
    </location>
    <ligand>
        <name>deamido-NAD(+)</name>
        <dbReference type="ChEBI" id="CHEBI:58437"/>
        <note>ligand shared between two neighboring subunits</note>
    </ligand>
</feature>
<dbReference type="AlphaFoldDB" id="A0A2I1IPE4"/>
<dbReference type="UniPathway" id="UPA00253">
    <property type="reaction ID" value="UER00334"/>
</dbReference>
<dbReference type="SUPFAM" id="SSF56317">
    <property type="entry name" value="Carbon-nitrogen hydrolase"/>
    <property type="match status" value="1"/>
</dbReference>
<dbReference type="Pfam" id="PF02540">
    <property type="entry name" value="NAD_synthase"/>
    <property type="match status" value="1"/>
</dbReference>
<dbReference type="InterPro" id="IPR041856">
    <property type="entry name" value="NAD+_synth_C"/>
</dbReference>
<dbReference type="GeneID" id="35867687"/>
<evidence type="ECO:0000256" key="1">
    <source>
        <dbReference type="ARBA" id="ARBA00005188"/>
    </source>
</evidence>
<evidence type="ECO:0000256" key="7">
    <source>
        <dbReference type="HAMAP-Rule" id="MF_02090"/>
    </source>
</evidence>
<feature type="active site" description="Proton acceptor; for glutaminase activity" evidence="7">
    <location>
        <position position="52"/>
    </location>
</feature>
<dbReference type="HAMAP" id="MF_02090">
    <property type="entry name" value="NadE_glutamine_dep"/>
    <property type="match status" value="1"/>
</dbReference>
<dbReference type="EMBL" id="PKKO01000002">
    <property type="protein sequence ID" value="PKY72984.1"/>
    <property type="molecule type" value="Genomic_DNA"/>
</dbReference>
<dbReference type="InterPro" id="IPR014445">
    <property type="entry name" value="Gln-dep_NAD_synthase"/>
</dbReference>
<comment type="similarity">
    <text evidence="2 7 8">In the C-terminal section; belongs to the NAD synthetase family.</text>
</comment>
<dbReference type="GO" id="GO:0003952">
    <property type="term" value="F:NAD+ synthase (glutamine-hydrolyzing) activity"/>
    <property type="evidence" value="ECO:0007669"/>
    <property type="project" value="UniProtKB-UniRule"/>
</dbReference>
<dbReference type="Gene3D" id="3.60.110.10">
    <property type="entry name" value="Carbon-nitrogen hydrolase"/>
    <property type="match status" value="1"/>
</dbReference>
<dbReference type="Gene3D" id="1.10.10.1140">
    <property type="entry name" value="Glutamine-dependent NAD+ synthetase, C-terminal domain"/>
    <property type="match status" value="1"/>
</dbReference>
<dbReference type="InterPro" id="IPR014729">
    <property type="entry name" value="Rossmann-like_a/b/a_fold"/>
</dbReference>
<dbReference type="Proteomes" id="UP000235122">
    <property type="component" value="Unassembled WGS sequence"/>
</dbReference>
<dbReference type="CDD" id="cd00553">
    <property type="entry name" value="NAD_synthase"/>
    <property type="match status" value="1"/>
</dbReference>
<keyword evidence="5 7" id="KW-0067">ATP-binding</keyword>
<dbReference type="GO" id="GO:0008795">
    <property type="term" value="F:NAD+ synthase activity"/>
    <property type="evidence" value="ECO:0007669"/>
    <property type="project" value="UniProtKB-UniRule"/>
</dbReference>
<dbReference type="InterPro" id="IPR022310">
    <property type="entry name" value="NAD/GMP_synthase"/>
</dbReference>
<evidence type="ECO:0000256" key="3">
    <source>
        <dbReference type="ARBA" id="ARBA00022598"/>
    </source>
</evidence>
<dbReference type="Pfam" id="PF00795">
    <property type="entry name" value="CN_hydrolase"/>
    <property type="match status" value="1"/>
</dbReference>
<dbReference type="NCBIfam" id="TIGR00552">
    <property type="entry name" value="nadE"/>
    <property type="match status" value="1"/>
</dbReference>
<dbReference type="GO" id="GO:0009435">
    <property type="term" value="P:NAD+ biosynthetic process"/>
    <property type="evidence" value="ECO:0007669"/>
    <property type="project" value="UniProtKB-UniRule"/>
</dbReference>
<dbReference type="Gene3D" id="3.40.50.620">
    <property type="entry name" value="HUPs"/>
    <property type="match status" value="1"/>
</dbReference>
<protein>
    <recommendedName>
        <fullName evidence="7 8">Glutamine-dependent NAD(+) synthetase</fullName>
        <ecNumber evidence="7 8">6.3.5.1</ecNumber>
    </recommendedName>
    <alternativeName>
        <fullName evidence="7 8">NAD(+) synthase [glutamine-hydrolyzing]</fullName>
    </alternativeName>
</protein>
<feature type="active site" description="Nucleophile; for glutaminase activity" evidence="7">
    <location>
        <position position="177"/>
    </location>
</feature>
<dbReference type="RefSeq" id="WP_024331148.1">
    <property type="nucleotide sequence ID" value="NZ_JASOXK010000002.1"/>
</dbReference>
<evidence type="ECO:0000256" key="5">
    <source>
        <dbReference type="ARBA" id="ARBA00022840"/>
    </source>
</evidence>
<feature type="binding site" evidence="7">
    <location>
        <position position="127"/>
    </location>
    <ligand>
        <name>L-glutamine</name>
        <dbReference type="ChEBI" id="CHEBI:58359"/>
    </ligand>
</feature>
<keyword evidence="3 7" id="KW-0436">Ligase</keyword>
<comment type="pathway">
    <text evidence="1 7 8">Cofactor biosynthesis; NAD(+) biosynthesis; NAD(+) from deamido-NAD(+) (L-Gln route): step 1/1.</text>
</comment>
<keyword evidence="6 7" id="KW-0520">NAD</keyword>
<keyword evidence="4 7" id="KW-0547">Nucleotide-binding</keyword>
<dbReference type="NCBIfam" id="NF002730">
    <property type="entry name" value="PRK02628.1"/>
    <property type="match status" value="1"/>
</dbReference>
<proteinExistence type="inferred from homology"/>
<evidence type="ECO:0000256" key="2">
    <source>
        <dbReference type="ARBA" id="ARBA00007145"/>
    </source>
</evidence>
<feature type="binding site" evidence="7">
    <location>
        <begin position="493"/>
        <end position="496"/>
    </location>
    <ligand>
        <name>deamido-NAD(+)</name>
        <dbReference type="ChEBI" id="CHEBI:58437"/>
        <note>ligand shared between two neighboring subunits</note>
    </ligand>
</feature>
<evidence type="ECO:0000256" key="4">
    <source>
        <dbReference type="ARBA" id="ARBA00022741"/>
    </source>
</evidence>
<dbReference type="FunFam" id="3.40.50.620:FF:000155">
    <property type="entry name" value="Glutamine-dependent NAD(+) synthetase"/>
    <property type="match status" value="1"/>
</dbReference>
<dbReference type="EC" id="6.3.5.1" evidence="7 8"/>
<organism evidence="11 12">
    <name type="scientific">Winkia neuii</name>
    <dbReference type="NCBI Taxonomy" id="33007"/>
    <lineage>
        <taxon>Bacteria</taxon>
        <taxon>Bacillati</taxon>
        <taxon>Actinomycetota</taxon>
        <taxon>Actinomycetes</taxon>
        <taxon>Actinomycetales</taxon>
        <taxon>Actinomycetaceae</taxon>
        <taxon>Winkia</taxon>
    </lineage>
</organism>
<dbReference type="InterPro" id="IPR003010">
    <property type="entry name" value="C-N_Hydrolase"/>
</dbReference>
<reference evidence="11 12" key="1">
    <citation type="submission" date="2017-12" db="EMBL/GenBank/DDBJ databases">
        <title>Phylogenetic diversity of female urinary microbiome.</title>
        <authorList>
            <person name="Thomas-White K."/>
            <person name="Wolfe A.J."/>
        </authorList>
    </citation>
    <scope>NUCLEOTIDE SEQUENCE [LARGE SCALE GENOMIC DNA]</scope>
    <source>
        <strain evidence="11 12">UMB0402</strain>
    </source>
</reference>
<evidence type="ECO:0000256" key="9">
    <source>
        <dbReference type="RuleBase" id="RU003811"/>
    </source>
</evidence>
<feature type="domain" description="CN hydrolase" evidence="10">
    <location>
        <begin position="12"/>
        <end position="277"/>
    </location>
</feature>
<dbReference type="GO" id="GO:0004359">
    <property type="term" value="F:glutaminase activity"/>
    <property type="evidence" value="ECO:0007669"/>
    <property type="project" value="InterPro"/>
</dbReference>
<comment type="catalytic activity">
    <reaction evidence="7 8">
        <text>deamido-NAD(+) + L-glutamine + ATP + H2O = L-glutamate + AMP + diphosphate + NAD(+) + H(+)</text>
        <dbReference type="Rhea" id="RHEA:24384"/>
        <dbReference type="ChEBI" id="CHEBI:15377"/>
        <dbReference type="ChEBI" id="CHEBI:15378"/>
        <dbReference type="ChEBI" id="CHEBI:29985"/>
        <dbReference type="ChEBI" id="CHEBI:30616"/>
        <dbReference type="ChEBI" id="CHEBI:33019"/>
        <dbReference type="ChEBI" id="CHEBI:57540"/>
        <dbReference type="ChEBI" id="CHEBI:58359"/>
        <dbReference type="ChEBI" id="CHEBI:58437"/>
        <dbReference type="ChEBI" id="CHEBI:456215"/>
        <dbReference type="EC" id="6.3.5.1"/>
    </reaction>
</comment>
<dbReference type="PANTHER" id="PTHR23090">
    <property type="entry name" value="NH 3 /GLUTAMINE-DEPENDENT NAD + SYNTHETASE"/>
    <property type="match status" value="1"/>
</dbReference>
<evidence type="ECO:0000259" key="10">
    <source>
        <dbReference type="PROSITE" id="PS50263"/>
    </source>
</evidence>
<accession>A0A2I1IPE4</accession>
<dbReference type="FunFam" id="1.10.10.1140:FF:000001">
    <property type="entry name" value="Glutamine-dependent NAD(+) synthetase"/>
    <property type="match status" value="1"/>
</dbReference>